<keyword evidence="3" id="KW-1185">Reference proteome</keyword>
<evidence type="ECO:0000256" key="1">
    <source>
        <dbReference type="SAM" id="MobiDB-lite"/>
    </source>
</evidence>
<reference evidence="3" key="1">
    <citation type="journal article" date="2019" name="Int. J. Syst. Evol. Microbiol.">
        <title>The Global Catalogue of Microorganisms (GCM) 10K type strain sequencing project: providing services to taxonomists for standard genome sequencing and annotation.</title>
        <authorList>
            <consortium name="The Broad Institute Genomics Platform"/>
            <consortium name="The Broad Institute Genome Sequencing Center for Infectious Disease"/>
            <person name="Wu L."/>
            <person name="Ma J."/>
        </authorList>
    </citation>
    <scope>NUCLEOTIDE SEQUENCE [LARGE SCALE GENOMIC DNA]</scope>
    <source>
        <strain evidence="3">XZYJ18</strain>
    </source>
</reference>
<name>A0ABV9Z745_9PSEU</name>
<comment type="caution">
    <text evidence="2">The sequence shown here is derived from an EMBL/GenBank/DDBJ whole genome shotgun (WGS) entry which is preliminary data.</text>
</comment>
<organism evidence="2 3">
    <name type="scientific">Actinomycetospora rhizophila</name>
    <dbReference type="NCBI Taxonomy" id="1416876"/>
    <lineage>
        <taxon>Bacteria</taxon>
        <taxon>Bacillati</taxon>
        <taxon>Actinomycetota</taxon>
        <taxon>Actinomycetes</taxon>
        <taxon>Pseudonocardiales</taxon>
        <taxon>Pseudonocardiaceae</taxon>
        <taxon>Actinomycetospora</taxon>
    </lineage>
</organism>
<protein>
    <submittedName>
        <fullName evidence="2">Uncharacterized protein</fullName>
    </submittedName>
</protein>
<proteinExistence type="predicted"/>
<dbReference type="EMBL" id="JBHSKG010000001">
    <property type="protein sequence ID" value="MFC5137007.1"/>
    <property type="molecule type" value="Genomic_DNA"/>
</dbReference>
<dbReference type="RefSeq" id="WP_378019227.1">
    <property type="nucleotide sequence ID" value="NZ_JBHSKG010000001.1"/>
</dbReference>
<accession>A0ABV9Z745</accession>
<gene>
    <name evidence="2" type="ORF">ACFPK1_02085</name>
</gene>
<feature type="region of interest" description="Disordered" evidence="1">
    <location>
        <begin position="53"/>
        <end position="77"/>
    </location>
</feature>
<dbReference type="Proteomes" id="UP001596175">
    <property type="component" value="Unassembled WGS sequence"/>
</dbReference>
<evidence type="ECO:0000313" key="2">
    <source>
        <dbReference type="EMBL" id="MFC5137007.1"/>
    </source>
</evidence>
<evidence type="ECO:0000313" key="3">
    <source>
        <dbReference type="Proteomes" id="UP001596175"/>
    </source>
</evidence>
<sequence>MNDQERYDRFLSALGFRANLDGTPADGVDLTNLDGEPVDPAVRLHVCPQRLARHVSDDEGVAPSARPSLDDDPDALDDAEAASLQSLLAQIEEAILVREPGHDHLVLVDGGVRAVAADQVPA</sequence>